<sequence length="128" mass="14644">MFTQPNPDEITELMDTQINLCVQVLPKFLKDSSQYSLLINRIEALNIAKAVLLNDENHIKYSKEQLTTSLEQVTTLLTKSEKAVVRFKPGHPAHVQLTKTIKVLKLAESKIKNATEHRITSIFKHHKQ</sequence>
<evidence type="ECO:0000313" key="6">
    <source>
        <dbReference type="Proteomes" id="UP000469870"/>
    </source>
</evidence>
<organism evidence="2 4">
    <name type="scientific">Fundicoccus ignavus</name>
    <dbReference type="NCBI Taxonomy" id="2664442"/>
    <lineage>
        <taxon>Bacteria</taxon>
        <taxon>Bacillati</taxon>
        <taxon>Bacillota</taxon>
        <taxon>Bacilli</taxon>
        <taxon>Lactobacillales</taxon>
        <taxon>Aerococcaceae</taxon>
        <taxon>Fundicoccus</taxon>
    </lineage>
</organism>
<evidence type="ECO:0000313" key="2">
    <source>
        <dbReference type="EMBL" id="MRI85421.1"/>
    </source>
</evidence>
<reference evidence="3 5" key="1">
    <citation type="submission" date="2019-11" db="EMBL/GenBank/DDBJ databases">
        <title>Characterisation of Fundicoccus ignavus gen. nov. sp. nov., a novel genus of the family Aerococcaceae from bulk tank milk.</title>
        <authorList>
            <person name="Siebert A."/>
            <person name="Huptas C."/>
            <person name="Wenning M."/>
            <person name="Scherer S."/>
            <person name="Doll E.V."/>
        </authorList>
    </citation>
    <scope>NUCLEOTIDE SEQUENCE [LARGE SCALE GENOMIC DNA]</scope>
    <source>
        <strain evidence="3 5">DSM 109652</strain>
    </source>
</reference>
<dbReference type="EMBL" id="WJQS01000004">
    <property type="protein sequence ID" value="MRI85421.1"/>
    <property type="molecule type" value="Genomic_DNA"/>
</dbReference>
<name>A0A6I2GIU9_9LACT</name>
<dbReference type="RefSeq" id="WP_153832569.1">
    <property type="nucleotide sequence ID" value="NZ_WJQR01000004.1"/>
</dbReference>
<dbReference type="AlphaFoldDB" id="A0A6I2GIU9"/>
<accession>A0A6I2GIU9</accession>
<dbReference type="EMBL" id="WJQR01000004">
    <property type="protein sequence ID" value="MRI81436.1"/>
    <property type="molecule type" value="Genomic_DNA"/>
</dbReference>
<dbReference type="Proteomes" id="UP000440066">
    <property type="component" value="Unassembled WGS sequence"/>
</dbReference>
<proteinExistence type="predicted"/>
<evidence type="ECO:0000313" key="3">
    <source>
        <dbReference type="EMBL" id="MRJ47498.1"/>
    </source>
</evidence>
<protein>
    <submittedName>
        <fullName evidence="2">Uncharacterized protein</fullName>
    </submittedName>
</protein>
<dbReference type="Proteomes" id="UP000430975">
    <property type="component" value="Unassembled WGS sequence"/>
</dbReference>
<dbReference type="Proteomes" id="UP000469870">
    <property type="component" value="Unassembled WGS sequence"/>
</dbReference>
<evidence type="ECO:0000313" key="1">
    <source>
        <dbReference type="EMBL" id="MRI81436.1"/>
    </source>
</evidence>
<evidence type="ECO:0000313" key="4">
    <source>
        <dbReference type="Proteomes" id="UP000430975"/>
    </source>
</evidence>
<dbReference type="EMBL" id="WJQT01000010">
    <property type="protein sequence ID" value="MRJ47498.1"/>
    <property type="molecule type" value="Genomic_DNA"/>
</dbReference>
<keyword evidence="4" id="KW-1185">Reference proteome</keyword>
<gene>
    <name evidence="3" type="ORF">GF867_07965</name>
    <name evidence="2" type="ORF">GIY09_05960</name>
    <name evidence="1" type="ORF">GIY11_05335</name>
</gene>
<comment type="caution">
    <text evidence="2">The sequence shown here is derived from an EMBL/GenBank/DDBJ whole genome shotgun (WGS) entry which is preliminary data.</text>
</comment>
<evidence type="ECO:0000313" key="5">
    <source>
        <dbReference type="Proteomes" id="UP000440066"/>
    </source>
</evidence>
<reference evidence="4 6" key="2">
    <citation type="submission" date="2019-11" db="EMBL/GenBank/DDBJ databases">
        <title>Characterisation of Fundicoccus ignavus gen. nov. sp. nov., a novel genus of the family Aerococcaceae isolated from bulk tank milk.</title>
        <authorList>
            <person name="Siebert A."/>
            <person name="Huptas C."/>
            <person name="Wenning M."/>
            <person name="Scherer S."/>
            <person name="Doll E.V."/>
        </authorList>
    </citation>
    <scope>NUCLEOTIDE SEQUENCE [LARGE SCALE GENOMIC DNA]</scope>
    <source>
        <strain evidence="1 6">DSM 109653</strain>
        <strain evidence="2 4">WS4759</strain>
    </source>
</reference>